<keyword evidence="3" id="KW-1185">Reference proteome</keyword>
<dbReference type="RefSeq" id="WP_127352566.1">
    <property type="nucleotide sequence ID" value="NZ_CP034791.1"/>
</dbReference>
<reference evidence="2 3" key="1">
    <citation type="submission" date="2018-12" db="EMBL/GenBank/DDBJ databases">
        <title>Genome sequence from the cellulolytic species, Caldicellulosiruptor changbaiensis.</title>
        <authorList>
            <person name="Blumer-Schuette S.E."/>
            <person name="Mendoza C."/>
        </authorList>
    </citation>
    <scope>NUCLEOTIDE SEQUENCE [LARGE SCALE GENOMIC DNA]</scope>
    <source>
        <strain evidence="2 3">CBS-Z</strain>
    </source>
</reference>
<feature type="transmembrane region" description="Helical" evidence="1">
    <location>
        <begin position="128"/>
        <end position="148"/>
    </location>
</feature>
<protein>
    <submittedName>
        <fullName evidence="2">Uncharacterized protein</fullName>
    </submittedName>
</protein>
<sequence length="363" mass="42898">MLTIIKAFVLFIVLNITTIVFHEIGHYIGAKILWGNKVFVNEIGILNFVIKFRNSNLNSTKISIEKKKGFYVGGYCQCSFANIEKEEVTDFYKIQIKFILLLLNGIIVSIVVDFLLLYFILGYSVFKSLLIALVYPIALMIVEVVVYIDRGYNFYNTYPDIVAVFYILKKNELFLEWELYREILITEHERKYEEDKKEIKKYLIERIMCKLREKQKVENINSLIMTKIIEEILLLYGLGLLEDFVYNISLEIITNFIKLSNKMLTQKMNLKSYIQICNLIGAYLTSLTLQGKHDDNFDKFLKRYILLRKYLKEQKIETNILYDKVVYMICKDEEIKIQNNVSHKYIANKIVKMVEEKLKLQAM</sequence>
<feature type="transmembrane region" description="Helical" evidence="1">
    <location>
        <begin position="7"/>
        <end position="28"/>
    </location>
</feature>
<keyword evidence="1" id="KW-1133">Transmembrane helix</keyword>
<dbReference type="Proteomes" id="UP000282930">
    <property type="component" value="Chromosome"/>
</dbReference>
<evidence type="ECO:0000313" key="2">
    <source>
        <dbReference type="EMBL" id="AZT91233.1"/>
    </source>
</evidence>
<evidence type="ECO:0000313" key="3">
    <source>
        <dbReference type="Proteomes" id="UP000282930"/>
    </source>
</evidence>
<keyword evidence="1" id="KW-0472">Membrane</keyword>
<dbReference type="AlphaFoldDB" id="A0A3T0D844"/>
<accession>A0A3T0D844</accession>
<dbReference type="KEGG" id="ccha:ELD05_11660"/>
<proteinExistence type="predicted"/>
<keyword evidence="1" id="KW-0812">Transmembrane</keyword>
<name>A0A3T0D844_9FIRM</name>
<evidence type="ECO:0000256" key="1">
    <source>
        <dbReference type="SAM" id="Phobius"/>
    </source>
</evidence>
<feature type="transmembrane region" description="Helical" evidence="1">
    <location>
        <begin position="98"/>
        <end position="121"/>
    </location>
</feature>
<gene>
    <name evidence="2" type="ORF">ELD05_11660</name>
</gene>
<organism evidence="2 3">
    <name type="scientific">Caldicellulosiruptor changbaiensis</name>
    <dbReference type="NCBI Taxonomy" id="1222016"/>
    <lineage>
        <taxon>Bacteria</taxon>
        <taxon>Bacillati</taxon>
        <taxon>Bacillota</taxon>
        <taxon>Bacillota incertae sedis</taxon>
        <taxon>Caldicellulosiruptorales</taxon>
        <taxon>Caldicellulosiruptoraceae</taxon>
        <taxon>Caldicellulosiruptor</taxon>
    </lineage>
</organism>
<dbReference type="EMBL" id="CP034791">
    <property type="protein sequence ID" value="AZT91233.1"/>
    <property type="molecule type" value="Genomic_DNA"/>
</dbReference>